<dbReference type="GO" id="GO:0061908">
    <property type="term" value="C:phagophore"/>
    <property type="evidence" value="ECO:0007669"/>
    <property type="project" value="TreeGrafter"/>
</dbReference>
<dbReference type="GO" id="GO:0034274">
    <property type="term" value="C:Atg12-Atg5-Atg16 complex"/>
    <property type="evidence" value="ECO:0007669"/>
    <property type="project" value="TreeGrafter"/>
</dbReference>
<dbReference type="Proteomes" id="UP000015102">
    <property type="component" value="Unassembled WGS sequence"/>
</dbReference>
<feature type="domain" description="Autophagy protein ATG5 UblA" evidence="1">
    <location>
        <begin position="11"/>
        <end position="85"/>
    </location>
</feature>
<evidence type="ECO:0000313" key="2">
    <source>
        <dbReference type="EnsemblMetazoa" id="MESCA005047-PA"/>
    </source>
</evidence>
<dbReference type="EMBL" id="CAQQ02148658">
    <property type="status" value="NOT_ANNOTATED_CDS"/>
    <property type="molecule type" value="Genomic_DNA"/>
</dbReference>
<protein>
    <recommendedName>
        <fullName evidence="1">Autophagy protein ATG5 UblA domain-containing protein</fullName>
    </recommendedName>
</protein>
<evidence type="ECO:0000313" key="3">
    <source>
        <dbReference type="Proteomes" id="UP000015102"/>
    </source>
</evidence>
<dbReference type="GO" id="GO:0000422">
    <property type="term" value="P:autophagy of mitochondrion"/>
    <property type="evidence" value="ECO:0007669"/>
    <property type="project" value="TreeGrafter"/>
</dbReference>
<dbReference type="STRING" id="36166.T1GNA3"/>
<dbReference type="GO" id="GO:0019776">
    <property type="term" value="F:Atg8-family ligase activity"/>
    <property type="evidence" value="ECO:0007669"/>
    <property type="project" value="TreeGrafter"/>
</dbReference>
<evidence type="ECO:0000259" key="1">
    <source>
        <dbReference type="Pfam" id="PF20638"/>
    </source>
</evidence>
<dbReference type="GO" id="GO:0034045">
    <property type="term" value="C:phagophore assembly site membrane"/>
    <property type="evidence" value="ECO:0007669"/>
    <property type="project" value="TreeGrafter"/>
</dbReference>
<dbReference type="GO" id="GO:0005776">
    <property type="term" value="C:autophagosome"/>
    <property type="evidence" value="ECO:0007669"/>
    <property type="project" value="TreeGrafter"/>
</dbReference>
<dbReference type="InterPro" id="IPR042527">
    <property type="entry name" value="Atg5_UblA_dom_sf"/>
</dbReference>
<dbReference type="Pfam" id="PF20638">
    <property type="entry name" value="ATG5_UblA"/>
    <property type="match status" value="1"/>
</dbReference>
<dbReference type="AlphaFoldDB" id="T1GNA3"/>
<dbReference type="EnsemblMetazoa" id="MESCA005047-RA">
    <property type="protein sequence ID" value="MESCA005047-PA"/>
    <property type="gene ID" value="MESCA005047"/>
</dbReference>
<dbReference type="GO" id="GO:0044233">
    <property type="term" value="C:mitochondria-associated endoplasmic reticulum membrane contact site"/>
    <property type="evidence" value="ECO:0007669"/>
    <property type="project" value="TreeGrafter"/>
</dbReference>
<name>T1GNA3_MEGSC</name>
<accession>T1GNA3</accession>
<dbReference type="PANTHER" id="PTHR13040">
    <property type="entry name" value="AUTOPHAGY PROTEIN 5"/>
    <property type="match status" value="1"/>
</dbReference>
<dbReference type="OMA" id="FRDHEIW"/>
<dbReference type="Gene3D" id="3.10.20.620">
    <property type="match status" value="1"/>
</dbReference>
<dbReference type="GO" id="GO:0034727">
    <property type="term" value="P:piecemeal microautophagy of the nucleus"/>
    <property type="evidence" value="ECO:0007669"/>
    <property type="project" value="TreeGrafter"/>
</dbReference>
<reference evidence="3" key="1">
    <citation type="submission" date="2013-02" db="EMBL/GenBank/DDBJ databases">
        <authorList>
            <person name="Hughes D."/>
        </authorList>
    </citation>
    <scope>NUCLEOTIDE SEQUENCE</scope>
    <source>
        <strain>Durham</strain>
        <strain evidence="3">NC isolate 2 -- Noor lab</strain>
    </source>
</reference>
<keyword evidence="3" id="KW-1185">Reference proteome</keyword>
<dbReference type="InterPro" id="IPR048939">
    <property type="entry name" value="ATG5_UblA"/>
</dbReference>
<organism evidence="2 3">
    <name type="scientific">Megaselia scalaris</name>
    <name type="common">Humpbacked fly</name>
    <name type="synonym">Phora scalaris</name>
    <dbReference type="NCBI Taxonomy" id="36166"/>
    <lineage>
        <taxon>Eukaryota</taxon>
        <taxon>Metazoa</taxon>
        <taxon>Ecdysozoa</taxon>
        <taxon>Arthropoda</taxon>
        <taxon>Hexapoda</taxon>
        <taxon>Insecta</taxon>
        <taxon>Pterygota</taxon>
        <taxon>Neoptera</taxon>
        <taxon>Endopterygota</taxon>
        <taxon>Diptera</taxon>
        <taxon>Brachycera</taxon>
        <taxon>Muscomorpha</taxon>
        <taxon>Platypezoidea</taxon>
        <taxon>Phoridae</taxon>
        <taxon>Megaseliini</taxon>
        <taxon>Megaselia</taxon>
    </lineage>
</organism>
<proteinExistence type="predicted"/>
<dbReference type="EMBL" id="CAQQ02148657">
    <property type="status" value="NOT_ANNOTATED_CDS"/>
    <property type="molecule type" value="Genomic_DNA"/>
</dbReference>
<dbReference type="InterPro" id="IPR007239">
    <property type="entry name" value="Atg5"/>
</dbReference>
<dbReference type="PANTHER" id="PTHR13040:SF2">
    <property type="entry name" value="AUTOPHAGY PROTEIN 5"/>
    <property type="match status" value="1"/>
</dbReference>
<reference evidence="2" key="2">
    <citation type="submission" date="2015-06" db="UniProtKB">
        <authorList>
            <consortium name="EnsemblMetazoa"/>
        </authorList>
    </citation>
    <scope>IDENTIFICATION</scope>
</reference>
<sequence length="103" mass="12115">MATDREVLRIVWDGQIPAVIQGDPDEMEIQQPEDFYLMIPRLSYLPLVSDKVKKYFQKYIADQNPDSGNIWFDYNGTPLKLHYPIEFLKILKIFKTTPKENPP</sequence>
<dbReference type="HOGENOM" id="CLU_178768_0_0_1"/>
<dbReference type="GO" id="GO:0006995">
    <property type="term" value="P:cellular response to nitrogen starvation"/>
    <property type="evidence" value="ECO:0007669"/>
    <property type="project" value="TreeGrafter"/>
</dbReference>